<proteinExistence type="predicted"/>
<dbReference type="EMBL" id="AP003217">
    <property type="protein sequence ID" value="BAD73280.1"/>
    <property type="molecule type" value="Genomic_DNA"/>
</dbReference>
<gene>
    <name evidence="3" type="ORF">OSJNBa0094H06.6</name>
    <name evidence="2" type="ORF">P0436D06.52</name>
</gene>
<dbReference type="Proteomes" id="UP000000763">
    <property type="component" value="Chromosome 1"/>
</dbReference>
<evidence type="ECO:0000256" key="1">
    <source>
        <dbReference type="SAM" id="MobiDB-lite"/>
    </source>
</evidence>
<reference evidence="2" key="1">
    <citation type="journal article" date="2002" name="Nature">
        <title>The genome sequence and structure of rice chromosome 1.</title>
        <authorList>
            <person name="Sasaki T."/>
            <person name="Matsumoto T."/>
            <person name="Yamamoto K."/>
            <person name="Sakata K."/>
            <person name="Baba T."/>
            <person name="Katayose Y."/>
            <person name="Wu J."/>
            <person name="Niimura Y."/>
            <person name="Cheng Z."/>
            <person name="Nagamura Y."/>
            <person name="Antonio B.A."/>
            <person name="Kanamori H."/>
            <person name="Hosokawa S."/>
            <person name="Masukawa M."/>
            <person name="Arikawa K."/>
            <person name="Chiden Y."/>
            <person name="Hayashi M."/>
            <person name="Okamoto M."/>
            <person name="Ando T."/>
            <person name="Aoki H."/>
            <person name="Arita K."/>
            <person name="Hamada M."/>
            <person name="Harada C."/>
            <person name="Hijishita S."/>
            <person name="Honda M."/>
            <person name="Ichikawa Y."/>
            <person name="Idonuma A."/>
            <person name="Iijima M."/>
            <person name="Ikeda M."/>
            <person name="Ikeno M."/>
            <person name="Itoh S."/>
            <person name="Itoh T."/>
            <person name="Itoh Y."/>
            <person name="Itoh Y."/>
            <person name="Iwabuchi A."/>
            <person name="Kamiya K."/>
            <person name="Karasawa W."/>
            <person name="Katagiri S."/>
            <person name="Kikuta A."/>
            <person name="Kobayashi N."/>
            <person name="Kono I."/>
            <person name="Machita K."/>
            <person name="Maehara T."/>
            <person name="Mizuno H."/>
            <person name="Mizubayashi T."/>
            <person name="Mukai Y."/>
            <person name="Nagasaki H."/>
            <person name="Nakashima M."/>
            <person name="Nakama Y."/>
            <person name="Nakamichi Y."/>
            <person name="Nakamura M."/>
            <person name="Namiki N."/>
            <person name="Negishi M."/>
            <person name="Ohta I."/>
            <person name="Ono N."/>
            <person name="Saji S."/>
            <person name="Sakai K."/>
            <person name="Shibata M."/>
            <person name="Shimokawa T."/>
            <person name="Shomura A."/>
            <person name="Song J."/>
            <person name="Takazaki Y."/>
            <person name="Terasawa K."/>
            <person name="Tsuji K."/>
            <person name="Waki K."/>
            <person name="Yamagata H."/>
            <person name="Yamane H."/>
            <person name="Yoshiki S."/>
            <person name="Yoshihara R."/>
            <person name="Yukawa K."/>
            <person name="Zhong H."/>
            <person name="Iwama H."/>
            <person name="Endo T."/>
            <person name="Ito H."/>
            <person name="Hahn J.H."/>
            <person name="Kim H.I."/>
            <person name="Eun M.Y."/>
            <person name="Yano M."/>
            <person name="Jiang J."/>
            <person name="Gojobori T."/>
        </authorList>
    </citation>
    <scope>NUCLEOTIDE SEQUENCE</scope>
</reference>
<evidence type="ECO:0000313" key="3">
    <source>
        <dbReference type="EMBL" id="BAD73280.1"/>
    </source>
</evidence>
<dbReference type="EMBL" id="AP003054">
    <property type="protein sequence ID" value="BAD73131.1"/>
    <property type="molecule type" value="Genomic_DNA"/>
</dbReference>
<evidence type="ECO:0000313" key="4">
    <source>
        <dbReference type="Proteomes" id="UP000000763"/>
    </source>
</evidence>
<feature type="region of interest" description="Disordered" evidence="1">
    <location>
        <begin position="46"/>
        <end position="77"/>
    </location>
</feature>
<sequence length="77" mass="8675">MASTPASTKEFLLQQCWVDSSRRNRLPGLHHGAGLDWSINDRKRERRGYNPGQFHVEGSSHISGEQNVDDIQAREGS</sequence>
<reference evidence="4" key="3">
    <citation type="journal article" date="2008" name="Nucleic Acids Res.">
        <title>The rice annotation project database (RAP-DB): 2008 update.</title>
        <authorList>
            <consortium name="The rice annotation project (RAP)"/>
        </authorList>
    </citation>
    <scope>GENOME REANNOTATION</scope>
    <source>
        <strain evidence="4">cv. Nipponbare</strain>
    </source>
</reference>
<dbReference type="AlphaFoldDB" id="Q5QN94"/>
<evidence type="ECO:0000313" key="2">
    <source>
        <dbReference type="EMBL" id="BAD73131.1"/>
    </source>
</evidence>
<dbReference type="Proteomes" id="UP000817658">
    <property type="component" value="Chromosome 1"/>
</dbReference>
<protein>
    <submittedName>
        <fullName evidence="2">Uncharacterized protein</fullName>
    </submittedName>
</protein>
<organism evidence="2">
    <name type="scientific">Oryza sativa subsp. japonica</name>
    <name type="common">Rice</name>
    <dbReference type="NCBI Taxonomy" id="39947"/>
    <lineage>
        <taxon>Eukaryota</taxon>
        <taxon>Viridiplantae</taxon>
        <taxon>Streptophyta</taxon>
        <taxon>Embryophyta</taxon>
        <taxon>Tracheophyta</taxon>
        <taxon>Spermatophyta</taxon>
        <taxon>Magnoliopsida</taxon>
        <taxon>Liliopsida</taxon>
        <taxon>Poales</taxon>
        <taxon>Poaceae</taxon>
        <taxon>BOP clade</taxon>
        <taxon>Oryzoideae</taxon>
        <taxon>Oryzeae</taxon>
        <taxon>Oryzinae</taxon>
        <taxon>Oryza</taxon>
        <taxon>Oryza sativa</taxon>
    </lineage>
</organism>
<name>Q5QN94_ORYSJ</name>
<reference evidence="4" key="2">
    <citation type="journal article" date="2005" name="Nature">
        <title>The map-based sequence of the rice genome.</title>
        <authorList>
            <consortium name="International rice genome sequencing project (IRGSP)"/>
            <person name="Matsumoto T."/>
            <person name="Wu J."/>
            <person name="Kanamori H."/>
            <person name="Katayose Y."/>
            <person name="Fujisawa M."/>
            <person name="Namiki N."/>
            <person name="Mizuno H."/>
            <person name="Yamamoto K."/>
            <person name="Antonio B.A."/>
            <person name="Baba T."/>
            <person name="Sakata K."/>
            <person name="Nagamura Y."/>
            <person name="Aoki H."/>
            <person name="Arikawa K."/>
            <person name="Arita K."/>
            <person name="Bito T."/>
            <person name="Chiden Y."/>
            <person name="Fujitsuka N."/>
            <person name="Fukunaka R."/>
            <person name="Hamada M."/>
            <person name="Harada C."/>
            <person name="Hayashi A."/>
            <person name="Hijishita S."/>
            <person name="Honda M."/>
            <person name="Hosokawa S."/>
            <person name="Ichikawa Y."/>
            <person name="Idonuma A."/>
            <person name="Iijima M."/>
            <person name="Ikeda M."/>
            <person name="Ikeno M."/>
            <person name="Ito K."/>
            <person name="Ito S."/>
            <person name="Ito T."/>
            <person name="Ito Y."/>
            <person name="Ito Y."/>
            <person name="Iwabuchi A."/>
            <person name="Kamiya K."/>
            <person name="Karasawa W."/>
            <person name="Kurita K."/>
            <person name="Katagiri S."/>
            <person name="Kikuta A."/>
            <person name="Kobayashi H."/>
            <person name="Kobayashi N."/>
            <person name="Machita K."/>
            <person name="Maehara T."/>
            <person name="Masukawa M."/>
            <person name="Mizubayashi T."/>
            <person name="Mukai Y."/>
            <person name="Nagasaki H."/>
            <person name="Nagata Y."/>
            <person name="Naito S."/>
            <person name="Nakashima M."/>
            <person name="Nakama Y."/>
            <person name="Nakamichi Y."/>
            <person name="Nakamura M."/>
            <person name="Meguro A."/>
            <person name="Negishi M."/>
            <person name="Ohta I."/>
            <person name="Ohta T."/>
            <person name="Okamoto M."/>
            <person name="Ono N."/>
            <person name="Saji S."/>
            <person name="Sakaguchi M."/>
            <person name="Sakai K."/>
            <person name="Shibata M."/>
            <person name="Shimokawa T."/>
            <person name="Song J."/>
            <person name="Takazaki Y."/>
            <person name="Terasawa K."/>
            <person name="Tsugane M."/>
            <person name="Tsuji K."/>
            <person name="Ueda S."/>
            <person name="Waki K."/>
            <person name="Yamagata H."/>
            <person name="Yamamoto M."/>
            <person name="Yamamoto S."/>
            <person name="Yamane H."/>
            <person name="Yoshiki S."/>
            <person name="Yoshihara R."/>
            <person name="Yukawa K."/>
            <person name="Zhong H."/>
            <person name="Yano M."/>
            <person name="Yuan Q."/>
            <person name="Ouyang S."/>
            <person name="Liu J."/>
            <person name="Jones K.M."/>
            <person name="Gansberger K."/>
            <person name="Moffat K."/>
            <person name="Hill J."/>
            <person name="Bera J."/>
            <person name="Fadrosh D."/>
            <person name="Jin S."/>
            <person name="Johri S."/>
            <person name="Kim M."/>
            <person name="Overton L."/>
            <person name="Reardon M."/>
            <person name="Tsitrin T."/>
            <person name="Vuong H."/>
            <person name="Weaver B."/>
            <person name="Ciecko A."/>
            <person name="Tallon L."/>
            <person name="Jackson J."/>
            <person name="Pai G."/>
            <person name="Aken S.V."/>
            <person name="Utterback T."/>
            <person name="Reidmuller S."/>
            <person name="Feldblyum T."/>
            <person name="Hsiao J."/>
            <person name="Zismann V."/>
            <person name="Iobst S."/>
            <person name="de Vazeille A.R."/>
            <person name="Buell C.R."/>
            <person name="Ying K."/>
            <person name="Li Y."/>
            <person name="Lu T."/>
            <person name="Huang Y."/>
            <person name="Zhao Q."/>
            <person name="Feng Q."/>
            <person name="Zhang L."/>
            <person name="Zhu J."/>
            <person name="Weng Q."/>
            <person name="Mu J."/>
            <person name="Lu Y."/>
            <person name="Fan D."/>
            <person name="Liu Y."/>
            <person name="Guan J."/>
            <person name="Zhang Y."/>
            <person name="Yu S."/>
            <person name="Liu X."/>
            <person name="Zhang Y."/>
            <person name="Hong G."/>
            <person name="Han B."/>
            <person name="Choisne N."/>
            <person name="Demange N."/>
            <person name="Orjeda G."/>
            <person name="Samain S."/>
            <person name="Cattolico L."/>
            <person name="Pelletier E."/>
            <person name="Couloux A."/>
            <person name="Segurens B."/>
            <person name="Wincker P."/>
            <person name="D'Hont A."/>
            <person name="Scarpelli C."/>
            <person name="Weissenbach J."/>
            <person name="Salanoubat M."/>
            <person name="Quetier F."/>
            <person name="Yu Y."/>
            <person name="Kim H.R."/>
            <person name="Rambo T."/>
            <person name="Currie J."/>
            <person name="Collura K."/>
            <person name="Luo M."/>
            <person name="Yang T."/>
            <person name="Ammiraju J.S.S."/>
            <person name="Engler F."/>
            <person name="Soderlund C."/>
            <person name="Wing R.A."/>
            <person name="Palmer L.E."/>
            <person name="de la Bastide M."/>
            <person name="Spiegel L."/>
            <person name="Nascimento L."/>
            <person name="Zutavern T."/>
            <person name="O'Shaughnessy A."/>
            <person name="Dike S."/>
            <person name="Dedhia N."/>
            <person name="Preston R."/>
            <person name="Balija V."/>
            <person name="McCombie W.R."/>
            <person name="Chow T."/>
            <person name="Chen H."/>
            <person name="Chung M."/>
            <person name="Chen C."/>
            <person name="Shaw J."/>
            <person name="Wu H."/>
            <person name="Hsiao K."/>
            <person name="Chao Y."/>
            <person name="Chu M."/>
            <person name="Cheng C."/>
            <person name="Hour A."/>
            <person name="Lee P."/>
            <person name="Lin S."/>
            <person name="Lin Y."/>
            <person name="Liou J."/>
            <person name="Liu S."/>
            <person name="Hsing Y."/>
            <person name="Raghuvanshi S."/>
            <person name="Mohanty A."/>
            <person name="Bharti A.K."/>
            <person name="Gaur A."/>
            <person name="Gupta V."/>
            <person name="Kumar D."/>
            <person name="Ravi V."/>
            <person name="Vij S."/>
            <person name="Kapur A."/>
            <person name="Khurana P."/>
            <person name="Khurana P."/>
            <person name="Khurana J.P."/>
            <person name="Tyagi A.K."/>
            <person name="Gaikwad K."/>
            <person name="Singh A."/>
            <person name="Dalal V."/>
            <person name="Srivastava S."/>
            <person name="Dixit A."/>
            <person name="Pal A.K."/>
            <person name="Ghazi I.A."/>
            <person name="Yadav M."/>
            <person name="Pandit A."/>
            <person name="Bhargava A."/>
            <person name="Sureshbabu K."/>
            <person name="Batra K."/>
            <person name="Sharma T.R."/>
            <person name="Mohapatra T."/>
            <person name="Singh N.K."/>
            <person name="Messing J."/>
            <person name="Nelson A.B."/>
            <person name="Fuks G."/>
            <person name="Kavchok S."/>
            <person name="Keizer G."/>
            <person name="Linton E."/>
            <person name="Llaca V."/>
            <person name="Song R."/>
            <person name="Tanyolac B."/>
            <person name="Young S."/>
            <person name="Ho-Il K."/>
            <person name="Hahn J.H."/>
            <person name="Sangsakoo G."/>
            <person name="Vanavichit A."/>
            <person name="de Mattos Luiz.A.T."/>
            <person name="Zimmer P.D."/>
            <person name="Malone G."/>
            <person name="Dellagostin O."/>
            <person name="de Oliveira A.C."/>
            <person name="Bevan M."/>
            <person name="Bancroft I."/>
            <person name="Minx P."/>
            <person name="Cordum H."/>
            <person name="Wilson R."/>
            <person name="Cheng Z."/>
            <person name="Jin W."/>
            <person name="Jiang J."/>
            <person name="Leong S.A."/>
            <person name="Iwama H."/>
            <person name="Gojobori T."/>
            <person name="Itoh T."/>
            <person name="Niimura Y."/>
            <person name="Fujii Y."/>
            <person name="Habara T."/>
            <person name="Sakai H."/>
            <person name="Sato Y."/>
            <person name="Wilson G."/>
            <person name="Kumar K."/>
            <person name="McCouch S."/>
            <person name="Juretic N."/>
            <person name="Hoen D."/>
            <person name="Wright S."/>
            <person name="Bruskiewich R."/>
            <person name="Bureau T."/>
            <person name="Miyao A."/>
            <person name="Hirochika H."/>
            <person name="Nishikawa T."/>
            <person name="Kadowaki K."/>
            <person name="Sugiura M."/>
            <person name="Burr B."/>
            <person name="Sasaki T."/>
        </authorList>
    </citation>
    <scope>NUCLEOTIDE SEQUENCE [LARGE SCALE GENOMIC DNA]</scope>
    <source>
        <strain evidence="4">cv. Nipponbare</strain>
    </source>
</reference>
<accession>Q5QN94</accession>